<name>A0A2X2VKD0_CITKO</name>
<evidence type="ECO:0000313" key="4">
    <source>
        <dbReference type="Proteomes" id="UP000251584"/>
    </source>
</evidence>
<dbReference type="AlphaFoldDB" id="A0A2X2VKD0"/>
<evidence type="ECO:0000256" key="2">
    <source>
        <dbReference type="HAMAP-Rule" id="MF_00762"/>
    </source>
</evidence>
<dbReference type="SUPFAM" id="SSF116960">
    <property type="entry name" value="YfbU-like"/>
    <property type="match status" value="1"/>
</dbReference>
<dbReference type="Proteomes" id="UP000251584">
    <property type="component" value="Unassembled WGS sequence"/>
</dbReference>
<dbReference type="NCBIfam" id="NF003936">
    <property type="entry name" value="PRK05445.1"/>
    <property type="match status" value="1"/>
</dbReference>
<gene>
    <name evidence="3" type="primary">yfbU</name>
    <name evidence="3" type="ORF">NCTC10786_02579</name>
</gene>
<dbReference type="PIRSF" id="PIRSF006272">
    <property type="entry name" value="UCP006272"/>
    <property type="match status" value="1"/>
</dbReference>
<protein>
    <recommendedName>
        <fullName evidence="2">UPF0304 protein NCTC10786_02579</fullName>
    </recommendedName>
</protein>
<evidence type="ECO:0000313" key="3">
    <source>
        <dbReference type="EMBL" id="SQB28804.1"/>
    </source>
</evidence>
<dbReference type="FunFam" id="1.10.3190.10:FF:000001">
    <property type="entry name" value="UPF0304 protein YfbU"/>
    <property type="match status" value="1"/>
</dbReference>
<dbReference type="EMBL" id="UAVY01000004">
    <property type="protein sequence ID" value="SQB28804.1"/>
    <property type="molecule type" value="Genomic_DNA"/>
</dbReference>
<dbReference type="InterPro" id="IPR023145">
    <property type="entry name" value="YfbU_helix-hairpin_sf"/>
</dbReference>
<reference evidence="3 4" key="1">
    <citation type="submission" date="2018-06" db="EMBL/GenBank/DDBJ databases">
        <authorList>
            <consortium name="Pathogen Informatics"/>
            <person name="Doyle S."/>
        </authorList>
    </citation>
    <scope>NUCLEOTIDE SEQUENCE [LARGE SCALE GENOMIC DNA]</scope>
    <source>
        <strain evidence="3 4">NCTC10786</strain>
    </source>
</reference>
<dbReference type="InterPro" id="IPR023146">
    <property type="entry name" value="YfbU_alpha-helical_sf"/>
</dbReference>
<dbReference type="Gene3D" id="1.10.287.680">
    <property type="entry name" value="Helix hairpin bin"/>
    <property type="match status" value="1"/>
</dbReference>
<dbReference type="HAMAP" id="MF_00762">
    <property type="entry name" value="UPF0304"/>
    <property type="match status" value="1"/>
</dbReference>
<organism evidence="3 4">
    <name type="scientific">Citrobacter koseri</name>
    <name type="common">Citrobacter diversus</name>
    <dbReference type="NCBI Taxonomy" id="545"/>
    <lineage>
        <taxon>Bacteria</taxon>
        <taxon>Pseudomonadati</taxon>
        <taxon>Pseudomonadota</taxon>
        <taxon>Gammaproteobacteria</taxon>
        <taxon>Enterobacterales</taxon>
        <taxon>Enterobacteriaceae</taxon>
        <taxon>Citrobacter</taxon>
    </lineage>
</organism>
<proteinExistence type="inferred from homology"/>
<accession>A0A2X2VKD0</accession>
<dbReference type="Pfam" id="PF03887">
    <property type="entry name" value="YfbU"/>
    <property type="match status" value="1"/>
</dbReference>
<sequence length="167" mass="19969">MEMTNAQRLILSNQYKMMTMLDPTNAERYRRLQTIIERGYGLQMRELDREFGELKEETCRTIIDIMEMYHALHVSWTNLKDAQTIDERRVTFLGFDAATEARYLGYVRFMVNVEGRYTHFDAGTHGFNAQTPMWEKYQRMLNVWHSCPRQYHLSSNEINQIINAWRG</sequence>
<dbReference type="Gene3D" id="1.10.3190.10">
    <property type="entry name" value="yfbu gene product, domain 2"/>
    <property type="match status" value="1"/>
</dbReference>
<dbReference type="InterPro" id="IPR005587">
    <property type="entry name" value="UPF0304_YfbU"/>
</dbReference>
<comment type="similarity">
    <text evidence="1 2">Belongs to the UPF0304 family.</text>
</comment>
<evidence type="ECO:0000256" key="1">
    <source>
        <dbReference type="ARBA" id="ARBA00061297"/>
    </source>
</evidence>